<evidence type="ECO:0000313" key="2">
    <source>
        <dbReference type="EMBL" id="CEM43943.1"/>
    </source>
</evidence>
<feature type="region of interest" description="Disordered" evidence="1">
    <location>
        <begin position="821"/>
        <end position="852"/>
    </location>
</feature>
<reference evidence="2" key="1">
    <citation type="submission" date="2014-11" db="EMBL/GenBank/DDBJ databases">
        <authorList>
            <person name="Otto D Thomas"/>
            <person name="Naeem Raeece"/>
        </authorList>
    </citation>
    <scope>NUCLEOTIDE SEQUENCE</scope>
</reference>
<accession>A0A0G4HIU6</accession>
<feature type="region of interest" description="Disordered" evidence="1">
    <location>
        <begin position="978"/>
        <end position="1026"/>
    </location>
</feature>
<proteinExistence type="predicted"/>
<dbReference type="AlphaFoldDB" id="A0A0G4HIU6"/>
<organism evidence="2">
    <name type="scientific">Chromera velia CCMP2878</name>
    <dbReference type="NCBI Taxonomy" id="1169474"/>
    <lineage>
        <taxon>Eukaryota</taxon>
        <taxon>Sar</taxon>
        <taxon>Alveolata</taxon>
        <taxon>Colpodellida</taxon>
        <taxon>Chromeraceae</taxon>
        <taxon>Chromera</taxon>
    </lineage>
</organism>
<feature type="region of interest" description="Disordered" evidence="1">
    <location>
        <begin position="485"/>
        <end position="523"/>
    </location>
</feature>
<dbReference type="EMBL" id="CDMZ01002798">
    <property type="protein sequence ID" value="CEM43943.1"/>
    <property type="molecule type" value="Genomic_DNA"/>
</dbReference>
<evidence type="ECO:0000256" key="1">
    <source>
        <dbReference type="SAM" id="MobiDB-lite"/>
    </source>
</evidence>
<sequence length="1026" mass="111406">MCRRVLCNLRCRTSLRFREGILSWEPLKRSFSSSVSSNRQANEDAESSLLFYLKLSSEAARLATTRYETGLFDQWASISMRAVDVLARLRALEAQTTREGAPKSPEKAVEAAAEQQHALTSVIFVMHHLAEADLEFTERRLLKLPRAFRDFFVEVLANDLKRCLGPTRYGRCSNFEVSQLSGVMLAEGLSSLSVLSDDEICIAALALSKCGLVDRAVSLAFFQALQPSYRFRNLSATNLVRISQAFRQFRFLHPDKKIFSEILFRLLMKRREEVAQARLLPDAVAAIGALTSVNPPTLRRLENLLGDAVPSMSVPELTAVPLAFARLGVSSESLFLLLSRTIFASLHKMATRDISKILRGLLRSRVGPPGARSSGLFLFSSLPLEAARKRREDPLGSGADGSSPFLLVENLSAASAVRLLASLSRLRYVHLGDAERLWSDRRGLAACDALATHLLTDLLAPKARVLSSPQLLICLHAVAHLQRKIHAPSRPSGSSSKDLKDDLESTRVPGLGEDPTGEGRRSEFGVWRLGEEGGDEGGGLSSEGAQRLVAALCGDLRVQLKLQERTSARLPPLVMGDADSEREVIGPLRSGLAEGMEVGGAQDGAGVFGSPPPIYTPSELCTILRSLSYVLPSLRRIAVNVQREGESGGDPIGAATGLLEDVCTELLRLAESEGRGLSSRDGSVVTQSCSRLLLDAAADESEDAESGEEREMSSFSSSSFAVQEVTHLLEAVGRRGWVNLIDAMKAVEALIALSIQLPVAFVRTHTLEGTGGDGFKGHESLAGGDETKRSAFAEMRAAPCGVRRKIARQVIPLLQLVLDPTSDREKDTETQTDTETVEGVQESMPPSESAAPRVGCMSESLMVVPLRALSAALLGAMFVEVEAVGVTGGTEGKESEGTQWTLRASSRIVEEVIRRRHLLRAKDVDAWAVRETLFAQSRIGQNLMEQLWELQDDLEEGARDSLADLFFHVGRAQAVLVPLSSQEEKEEGGGEEDLKGDEQGVCRGTGARHTSYEETSTDSVSAIQCQ</sequence>
<gene>
    <name evidence="2" type="ORF">Cvel_27927</name>
</gene>
<feature type="compositionally biased region" description="Polar residues" evidence="1">
    <location>
        <begin position="1013"/>
        <end position="1026"/>
    </location>
</feature>
<dbReference type="VEuPathDB" id="CryptoDB:Cvel_27927"/>
<protein>
    <submittedName>
        <fullName evidence="2">Uncharacterized protein</fullName>
    </submittedName>
</protein>
<name>A0A0G4HIU6_9ALVE</name>